<evidence type="ECO:0000256" key="1">
    <source>
        <dbReference type="SAM" id="Coils"/>
    </source>
</evidence>
<dbReference type="Proteomes" id="UP000198984">
    <property type="component" value="Unassembled WGS sequence"/>
</dbReference>
<keyword evidence="1" id="KW-0175">Coiled coil</keyword>
<sequence>MAIPVRVGRHTSQVPLRSPFLTVHGNVMYDVYYQSNVDTPYVEKDVYQHTVQTFLDITIRNQYPLRVAFSTNMGNSSLFRNVTGLNLRYTNRDFKNMLMNNARHWDAGRLHQLQQLQLLRDSLELRANEISRLKYKLQAPSGLQQVIEAKERALYASARDSLAKLPSYAMENVNLSQHWPPKDNWQKPEYSKADTALQKLTAERKAAAEQLDSLQKEFARFDKLYQQKKKQFGANNERLMDVLAQSRNNKELSDNLHAMNLPDTVLPKGYKQLLAIRSIGLGRTMVDYSELTAKDISILGVQAEYNPSYYVAFATGMVDYRFRNFIVNENRSRQYLNLIRVGAGMREGNNLIFTWYTGKKQLYNYNTDTTGAGPQSAPDYRIMGISLEGKWQLNKHNYLVGEIAKSSLPYYARAADKESAMGSVFQFGNRSNEAYSIKSFSFIPATGTSVNAMYKKMGANFQSFSLYTTGSSQSAWSLRVDQPLFNKQLTLSGSIRQNDFTSLYQNVDYHTSTIFKSIQATLRVRRWPVVSVGYSPSSQLMKLSDDRYTENLFYTLVGSVSHFYQCRGIMMNTVLSYTRFYNKQTDSNFVYFNSKNILLNHTVFLGRFTLNGALSAAANQDYALYGADGNIQFKVNQWLETGGGVKYNKQTVYNLEQLGYTGNVRVNVPRLGEIALMGDKGFIPGANKQLVPNNTGRLTYTRIF</sequence>
<dbReference type="STRING" id="573321.SAMN04488505_109109"/>
<gene>
    <name evidence="2" type="ORF">SAMN04488505_109109</name>
</gene>
<evidence type="ECO:0000313" key="3">
    <source>
        <dbReference type="Proteomes" id="UP000198984"/>
    </source>
</evidence>
<name>A0A1H8F5Q7_9BACT</name>
<feature type="coiled-coil region" evidence="1">
    <location>
        <begin position="190"/>
        <end position="231"/>
    </location>
</feature>
<organism evidence="2 3">
    <name type="scientific">Chitinophaga rupis</name>
    <dbReference type="NCBI Taxonomy" id="573321"/>
    <lineage>
        <taxon>Bacteria</taxon>
        <taxon>Pseudomonadati</taxon>
        <taxon>Bacteroidota</taxon>
        <taxon>Chitinophagia</taxon>
        <taxon>Chitinophagales</taxon>
        <taxon>Chitinophagaceae</taxon>
        <taxon>Chitinophaga</taxon>
    </lineage>
</organism>
<proteinExistence type="predicted"/>
<keyword evidence="3" id="KW-1185">Reference proteome</keyword>
<reference evidence="2 3" key="1">
    <citation type="submission" date="2016-10" db="EMBL/GenBank/DDBJ databases">
        <authorList>
            <person name="de Groot N.N."/>
        </authorList>
    </citation>
    <scope>NUCLEOTIDE SEQUENCE [LARGE SCALE GENOMIC DNA]</scope>
    <source>
        <strain evidence="2 3">DSM 21039</strain>
    </source>
</reference>
<dbReference type="EMBL" id="FOBB01000009">
    <property type="protein sequence ID" value="SEN26754.1"/>
    <property type="molecule type" value="Genomic_DNA"/>
</dbReference>
<evidence type="ECO:0000313" key="2">
    <source>
        <dbReference type="EMBL" id="SEN26754.1"/>
    </source>
</evidence>
<protein>
    <submittedName>
        <fullName evidence="2">Uncharacterized protein</fullName>
    </submittedName>
</protein>
<accession>A0A1H8F5Q7</accession>
<dbReference type="AlphaFoldDB" id="A0A1H8F5Q7"/>